<dbReference type="SUPFAM" id="SSF48264">
    <property type="entry name" value="Cytochrome P450"/>
    <property type="match status" value="1"/>
</dbReference>
<keyword evidence="9" id="KW-1185">Reference proteome</keyword>
<dbReference type="GO" id="GO:0016705">
    <property type="term" value="F:oxidoreductase activity, acting on paired donors, with incorporation or reduction of molecular oxygen"/>
    <property type="evidence" value="ECO:0007669"/>
    <property type="project" value="InterPro"/>
</dbReference>
<dbReference type="PANTHER" id="PTHR24304:SF2">
    <property type="entry name" value="24-HYDROXYCHOLESTEROL 7-ALPHA-HYDROXYLASE"/>
    <property type="match status" value="1"/>
</dbReference>
<sequence>MTGGPHHYLPFLVNRSPIDLRLIHGLSSVLFEFLIRLKQIGSPGLPLSTRPPTPKASTNRYGKIPPVAPHGIAFFGNALQLFLNPVGFTRTAAVRWNKQSPYMVKLPFTRLFFFHGAKNITAIFKEPAFMNAVFIHTTLLKQLFGMSSQSVQMYIADNSGPYAKAEANSNVKPQNRIEYLTHENLVKGLTGPGLDPAFDRFTKLFDKQLAHLSVTTEWLEYHDVFQFIQDTVGPALLESIFGPTLLSANPNMIRDLSDFDSSARTLTLLKGLPSIPIFSAYRARDKILENVKRWHRQARRMFSERCIDPDGNGDPYWGCEMIRERQKILLGVENLDHDSVASADLGLMFAAFTTMIPTATMSFIHTYSDPNLTSQLRQELEYRSNGTSFDIKNLEKSPRLRSLFSEVLRTYLATFITRCAPDRDLHVYEWILPKRSVMILNTYVSHHDSASSVWNTKGGQHPLDEFWAERFLVWPDDDATGPCKDQSTDFITSATKRAEPIYSINGLKGSFLPFGGGIRMCPGRHLAHRMNLWITATLLSRYEIEIVTPEKHIELDWSVYGLGILRPKNPTPFRIRRKT</sequence>
<dbReference type="OrthoDB" id="3366823at2759"/>
<dbReference type="InterPro" id="IPR050529">
    <property type="entry name" value="CYP450_sterol_14alpha_dmase"/>
</dbReference>
<dbReference type="InterPro" id="IPR036396">
    <property type="entry name" value="Cyt_P450_sf"/>
</dbReference>
<evidence type="ECO:0000256" key="6">
    <source>
        <dbReference type="PIRSR" id="PIRSR602403-1"/>
    </source>
</evidence>
<organism evidence="8 9">
    <name type="scientific">Pseudovirgaria hyperparasitica</name>
    <dbReference type="NCBI Taxonomy" id="470096"/>
    <lineage>
        <taxon>Eukaryota</taxon>
        <taxon>Fungi</taxon>
        <taxon>Dikarya</taxon>
        <taxon>Ascomycota</taxon>
        <taxon>Pezizomycotina</taxon>
        <taxon>Dothideomycetes</taxon>
        <taxon>Dothideomycetes incertae sedis</taxon>
        <taxon>Acrospermales</taxon>
        <taxon>Acrospermaceae</taxon>
        <taxon>Pseudovirgaria</taxon>
    </lineage>
</organism>
<evidence type="ECO:0000256" key="7">
    <source>
        <dbReference type="RuleBase" id="RU000461"/>
    </source>
</evidence>
<evidence type="ECO:0000256" key="4">
    <source>
        <dbReference type="ARBA" id="ARBA00022723"/>
    </source>
</evidence>
<gene>
    <name evidence="8" type="ORF">EJ05DRAFT_526468</name>
</gene>
<accession>A0A6A6WC38</accession>
<dbReference type="InterPro" id="IPR017972">
    <property type="entry name" value="Cyt_P450_CS"/>
</dbReference>
<comment type="similarity">
    <text evidence="2 7">Belongs to the cytochrome P450 family.</text>
</comment>
<dbReference type="GeneID" id="54489924"/>
<evidence type="ECO:0000256" key="5">
    <source>
        <dbReference type="ARBA" id="ARBA00023004"/>
    </source>
</evidence>
<dbReference type="AlphaFoldDB" id="A0A6A6WC38"/>
<evidence type="ECO:0000256" key="1">
    <source>
        <dbReference type="ARBA" id="ARBA00001971"/>
    </source>
</evidence>
<reference evidence="8" key="1">
    <citation type="journal article" date="2020" name="Stud. Mycol.">
        <title>101 Dothideomycetes genomes: a test case for predicting lifestyles and emergence of pathogens.</title>
        <authorList>
            <person name="Haridas S."/>
            <person name="Albert R."/>
            <person name="Binder M."/>
            <person name="Bloem J."/>
            <person name="Labutti K."/>
            <person name="Salamov A."/>
            <person name="Andreopoulos B."/>
            <person name="Baker S."/>
            <person name="Barry K."/>
            <person name="Bills G."/>
            <person name="Bluhm B."/>
            <person name="Cannon C."/>
            <person name="Castanera R."/>
            <person name="Culley D."/>
            <person name="Daum C."/>
            <person name="Ezra D."/>
            <person name="Gonzalez J."/>
            <person name="Henrissat B."/>
            <person name="Kuo A."/>
            <person name="Liang C."/>
            <person name="Lipzen A."/>
            <person name="Lutzoni F."/>
            <person name="Magnuson J."/>
            <person name="Mondo S."/>
            <person name="Nolan M."/>
            <person name="Ohm R."/>
            <person name="Pangilinan J."/>
            <person name="Park H.-J."/>
            <person name="Ramirez L."/>
            <person name="Alfaro M."/>
            <person name="Sun H."/>
            <person name="Tritt A."/>
            <person name="Yoshinaga Y."/>
            <person name="Zwiers L.-H."/>
            <person name="Turgeon B."/>
            <person name="Goodwin S."/>
            <person name="Spatafora J."/>
            <person name="Crous P."/>
            <person name="Grigoriev I."/>
        </authorList>
    </citation>
    <scope>NUCLEOTIDE SEQUENCE</scope>
    <source>
        <strain evidence="8">CBS 121739</strain>
    </source>
</reference>
<dbReference type="GO" id="GO:0020037">
    <property type="term" value="F:heme binding"/>
    <property type="evidence" value="ECO:0007669"/>
    <property type="project" value="InterPro"/>
</dbReference>
<dbReference type="GO" id="GO:0008395">
    <property type="term" value="F:steroid hydroxylase activity"/>
    <property type="evidence" value="ECO:0007669"/>
    <property type="project" value="TreeGrafter"/>
</dbReference>
<evidence type="ECO:0000313" key="9">
    <source>
        <dbReference type="Proteomes" id="UP000799437"/>
    </source>
</evidence>
<keyword evidence="4 6" id="KW-0479">Metal-binding</keyword>
<name>A0A6A6WC38_9PEZI</name>
<keyword evidence="5 6" id="KW-0408">Iron</keyword>
<dbReference type="Gene3D" id="1.10.630.10">
    <property type="entry name" value="Cytochrome P450"/>
    <property type="match status" value="1"/>
</dbReference>
<keyword evidence="7" id="KW-0560">Oxidoreductase</keyword>
<dbReference type="PROSITE" id="PS00086">
    <property type="entry name" value="CYTOCHROME_P450"/>
    <property type="match status" value="1"/>
</dbReference>
<dbReference type="RefSeq" id="XP_033602190.1">
    <property type="nucleotide sequence ID" value="XM_033748870.1"/>
</dbReference>
<dbReference type="Proteomes" id="UP000799437">
    <property type="component" value="Unassembled WGS sequence"/>
</dbReference>
<protein>
    <submittedName>
        <fullName evidence="8">Cytochrome P450</fullName>
    </submittedName>
</protein>
<evidence type="ECO:0000256" key="2">
    <source>
        <dbReference type="ARBA" id="ARBA00010617"/>
    </source>
</evidence>
<keyword evidence="3 6" id="KW-0349">Heme</keyword>
<dbReference type="Pfam" id="PF00067">
    <property type="entry name" value="p450"/>
    <property type="match status" value="1"/>
</dbReference>
<proteinExistence type="inferred from homology"/>
<evidence type="ECO:0000313" key="8">
    <source>
        <dbReference type="EMBL" id="KAF2759739.1"/>
    </source>
</evidence>
<dbReference type="PANTHER" id="PTHR24304">
    <property type="entry name" value="CYTOCHROME P450 FAMILY 7"/>
    <property type="match status" value="1"/>
</dbReference>
<dbReference type="PRINTS" id="PR00465">
    <property type="entry name" value="EP450IV"/>
</dbReference>
<dbReference type="EMBL" id="ML996569">
    <property type="protein sequence ID" value="KAF2759739.1"/>
    <property type="molecule type" value="Genomic_DNA"/>
</dbReference>
<dbReference type="InterPro" id="IPR001128">
    <property type="entry name" value="Cyt_P450"/>
</dbReference>
<dbReference type="GO" id="GO:0005506">
    <property type="term" value="F:iron ion binding"/>
    <property type="evidence" value="ECO:0007669"/>
    <property type="project" value="InterPro"/>
</dbReference>
<evidence type="ECO:0000256" key="3">
    <source>
        <dbReference type="ARBA" id="ARBA00022617"/>
    </source>
</evidence>
<feature type="binding site" description="axial binding residue" evidence="6">
    <location>
        <position position="521"/>
    </location>
    <ligand>
        <name>heme</name>
        <dbReference type="ChEBI" id="CHEBI:30413"/>
    </ligand>
    <ligandPart>
        <name>Fe</name>
        <dbReference type="ChEBI" id="CHEBI:18248"/>
    </ligandPart>
</feature>
<keyword evidence="7" id="KW-0503">Monooxygenase</keyword>
<dbReference type="InterPro" id="IPR002403">
    <property type="entry name" value="Cyt_P450_E_grp-IV"/>
</dbReference>
<comment type="cofactor">
    <cofactor evidence="1 6">
        <name>heme</name>
        <dbReference type="ChEBI" id="CHEBI:30413"/>
    </cofactor>
</comment>